<evidence type="ECO:0000313" key="1">
    <source>
        <dbReference type="EMBL" id="SFD74936.1"/>
    </source>
</evidence>
<dbReference type="Proteomes" id="UP000199207">
    <property type="component" value="Unassembled WGS sequence"/>
</dbReference>
<sequence>MELHIDIRWLLERQADILPKHPEVHDFSALVAAVARHRVNTPRIDTLTDAAWRAAALMSSLLRLRPLPARNALFGAAVAVAYMDASGQGIDPPYGALIDLARDIDTGRADVYDTADRIRSWRI</sequence>
<dbReference type="AlphaFoldDB" id="A0A1I1UVZ9"/>
<evidence type="ECO:0008006" key="3">
    <source>
        <dbReference type="Google" id="ProtNLM"/>
    </source>
</evidence>
<organism evidence="1 2">
    <name type="scientific">Streptomyces aidingensis</name>
    <dbReference type="NCBI Taxonomy" id="910347"/>
    <lineage>
        <taxon>Bacteria</taxon>
        <taxon>Bacillati</taxon>
        <taxon>Actinomycetota</taxon>
        <taxon>Actinomycetes</taxon>
        <taxon>Kitasatosporales</taxon>
        <taxon>Streptomycetaceae</taxon>
        <taxon>Streptomyces</taxon>
    </lineage>
</organism>
<accession>A0A1I1UVZ9</accession>
<proteinExistence type="predicted"/>
<protein>
    <recommendedName>
        <fullName evidence="3">Prophage maintenance system killer protein</fullName>
    </recommendedName>
</protein>
<gene>
    <name evidence="1" type="ORF">SAMN05421773_12741</name>
</gene>
<reference evidence="1 2" key="1">
    <citation type="submission" date="2016-10" db="EMBL/GenBank/DDBJ databases">
        <authorList>
            <person name="de Groot N.N."/>
        </authorList>
    </citation>
    <scope>NUCLEOTIDE SEQUENCE [LARGE SCALE GENOMIC DNA]</scope>
    <source>
        <strain evidence="1 2">CGMCC 4.5739</strain>
    </source>
</reference>
<name>A0A1I1UVZ9_9ACTN</name>
<keyword evidence="2" id="KW-1185">Reference proteome</keyword>
<evidence type="ECO:0000313" key="2">
    <source>
        <dbReference type="Proteomes" id="UP000199207"/>
    </source>
</evidence>
<dbReference type="EMBL" id="FOLM01000027">
    <property type="protein sequence ID" value="SFD74936.1"/>
    <property type="molecule type" value="Genomic_DNA"/>
</dbReference>
<dbReference type="STRING" id="910347.SAMN05421773_12741"/>